<evidence type="ECO:0000256" key="4">
    <source>
        <dbReference type="ARBA" id="ARBA00022670"/>
    </source>
</evidence>
<dbReference type="STRING" id="89093.SAMN04488558_10121"/>
<keyword evidence="8" id="KW-0482">Metalloprotease</keyword>
<organism evidence="13 14">
    <name type="scientific">Ignavigranum ruoffiae</name>
    <dbReference type="NCBI Taxonomy" id="89093"/>
    <lineage>
        <taxon>Bacteria</taxon>
        <taxon>Bacillati</taxon>
        <taxon>Bacillota</taxon>
        <taxon>Bacilli</taxon>
        <taxon>Lactobacillales</taxon>
        <taxon>Aerococcaceae</taxon>
        <taxon>Ignavigranum</taxon>
    </lineage>
</organism>
<evidence type="ECO:0000256" key="2">
    <source>
        <dbReference type="ARBA" id="ARBA00009692"/>
    </source>
</evidence>
<dbReference type="InterPro" id="IPR001261">
    <property type="entry name" value="ArgE/DapE_CS"/>
</dbReference>
<dbReference type="PROSITE" id="PS00759">
    <property type="entry name" value="ARGE_DAPE_CPG2_2"/>
    <property type="match status" value="1"/>
</dbReference>
<feature type="binding site" evidence="11">
    <location>
        <position position="375"/>
    </location>
    <ligand>
        <name>Zn(2+)</name>
        <dbReference type="ChEBI" id="CHEBI:29105"/>
        <label>2</label>
    </ligand>
</feature>
<dbReference type="InterPro" id="IPR036264">
    <property type="entry name" value="Bact_exopeptidase_dim_dom"/>
</dbReference>
<proteinExistence type="inferred from homology"/>
<dbReference type="Proteomes" id="UP000198833">
    <property type="component" value="Unassembled WGS sequence"/>
</dbReference>
<name>A0A1H8YV69_9LACT</name>
<feature type="binding site" evidence="11">
    <location>
        <position position="172"/>
    </location>
    <ligand>
        <name>Zn(2+)</name>
        <dbReference type="ChEBI" id="CHEBI:29105"/>
        <label>2</label>
    </ligand>
</feature>
<dbReference type="InterPro" id="IPR010161">
    <property type="entry name" value="Peptidase_M20B"/>
</dbReference>
<evidence type="ECO:0000313" key="14">
    <source>
        <dbReference type="Proteomes" id="UP000198833"/>
    </source>
</evidence>
<gene>
    <name evidence="13" type="ORF">SAMN04488558_10121</name>
</gene>
<evidence type="ECO:0000313" key="13">
    <source>
        <dbReference type="EMBL" id="SEP56009.1"/>
    </source>
</evidence>
<dbReference type="GO" id="GO:0006518">
    <property type="term" value="P:peptide metabolic process"/>
    <property type="evidence" value="ECO:0007669"/>
    <property type="project" value="InterPro"/>
</dbReference>
<dbReference type="EMBL" id="FOEN01000001">
    <property type="protein sequence ID" value="SEP56009.1"/>
    <property type="molecule type" value="Genomic_DNA"/>
</dbReference>
<evidence type="ECO:0000256" key="11">
    <source>
        <dbReference type="PIRSR" id="PIRSR037215-2"/>
    </source>
</evidence>
<dbReference type="PANTHER" id="PTHR42994">
    <property type="entry name" value="PEPTIDASE T"/>
    <property type="match status" value="1"/>
</dbReference>
<dbReference type="AlphaFoldDB" id="A0A1H8YV69"/>
<dbReference type="SUPFAM" id="SSF53187">
    <property type="entry name" value="Zn-dependent exopeptidases"/>
    <property type="match status" value="1"/>
</dbReference>
<reference evidence="13 14" key="1">
    <citation type="submission" date="2016-10" db="EMBL/GenBank/DDBJ databases">
        <authorList>
            <person name="de Groot N.N."/>
        </authorList>
    </citation>
    <scope>NUCLEOTIDE SEQUENCE [LARGE SCALE GENOMIC DNA]</scope>
    <source>
        <strain evidence="13 14">DSM 15695</strain>
    </source>
</reference>
<dbReference type="NCBIfam" id="NF003976">
    <property type="entry name" value="PRK05469.1"/>
    <property type="match status" value="1"/>
</dbReference>
<dbReference type="GO" id="GO:0008237">
    <property type="term" value="F:metallopeptidase activity"/>
    <property type="evidence" value="ECO:0007669"/>
    <property type="project" value="UniProtKB-KW"/>
</dbReference>
<evidence type="ECO:0000256" key="7">
    <source>
        <dbReference type="ARBA" id="ARBA00022833"/>
    </source>
</evidence>
<feature type="binding site" evidence="11">
    <location>
        <position position="137"/>
    </location>
    <ligand>
        <name>Zn(2+)</name>
        <dbReference type="ChEBI" id="CHEBI:29105"/>
        <label>1</label>
    </ligand>
</feature>
<evidence type="ECO:0000256" key="9">
    <source>
        <dbReference type="NCBIfam" id="TIGR01882"/>
    </source>
</evidence>
<dbReference type="RefSeq" id="WP_092569524.1">
    <property type="nucleotide sequence ID" value="NZ_CALUDV010000012.1"/>
</dbReference>
<dbReference type="Gene3D" id="3.40.630.10">
    <property type="entry name" value="Zn peptidases"/>
    <property type="match status" value="1"/>
</dbReference>
<feature type="binding site" evidence="11">
    <location>
        <position position="194"/>
    </location>
    <ligand>
        <name>Zn(2+)</name>
        <dbReference type="ChEBI" id="CHEBI:29105"/>
        <label>1</label>
    </ligand>
</feature>
<dbReference type="GO" id="GO:0006508">
    <property type="term" value="P:proteolysis"/>
    <property type="evidence" value="ECO:0007669"/>
    <property type="project" value="UniProtKB-UniRule"/>
</dbReference>
<feature type="active site" evidence="10">
    <location>
        <position position="79"/>
    </location>
</feature>
<evidence type="ECO:0000256" key="1">
    <source>
        <dbReference type="ARBA" id="ARBA00000870"/>
    </source>
</evidence>
<dbReference type="PIRSF" id="PIRSF037215">
    <property type="entry name" value="Peptidase_M20B"/>
    <property type="match status" value="1"/>
</dbReference>
<evidence type="ECO:0000259" key="12">
    <source>
        <dbReference type="Pfam" id="PF07687"/>
    </source>
</evidence>
<dbReference type="GO" id="GO:0008270">
    <property type="term" value="F:zinc ion binding"/>
    <property type="evidence" value="ECO:0007669"/>
    <property type="project" value="InterPro"/>
</dbReference>
<comment type="similarity">
    <text evidence="2">Belongs to the peptidase M20B family.</text>
</comment>
<dbReference type="SUPFAM" id="SSF55031">
    <property type="entry name" value="Bacterial exopeptidase dimerisation domain"/>
    <property type="match status" value="1"/>
</dbReference>
<dbReference type="Pfam" id="PF07687">
    <property type="entry name" value="M20_dimer"/>
    <property type="match status" value="1"/>
</dbReference>
<dbReference type="InterPro" id="IPR011650">
    <property type="entry name" value="Peptidase_M20_dimer"/>
</dbReference>
<dbReference type="GO" id="GO:0005829">
    <property type="term" value="C:cytosol"/>
    <property type="evidence" value="ECO:0007669"/>
    <property type="project" value="TreeGrafter"/>
</dbReference>
<dbReference type="Pfam" id="PF01546">
    <property type="entry name" value="Peptidase_M20"/>
    <property type="match status" value="1"/>
</dbReference>
<evidence type="ECO:0000256" key="6">
    <source>
        <dbReference type="ARBA" id="ARBA00022801"/>
    </source>
</evidence>
<dbReference type="NCBIfam" id="TIGR01882">
    <property type="entry name" value="peptidase-T"/>
    <property type="match status" value="1"/>
</dbReference>
<keyword evidence="5 11" id="KW-0479">Metal-binding</keyword>
<comment type="cofactor">
    <cofactor evidence="11">
        <name>Zn(2+)</name>
        <dbReference type="ChEBI" id="CHEBI:29105"/>
    </cofactor>
    <text evidence="11">Binds 2 Zn(2+) ions per subunit.</text>
</comment>
<comment type="catalytic activity">
    <reaction evidence="1">
        <text>Release of the N-terminal residue from a tripeptide.</text>
        <dbReference type="EC" id="3.4.11.4"/>
    </reaction>
</comment>
<keyword evidence="4" id="KW-0645">Protease</keyword>
<feature type="active site" description="Proton acceptor" evidence="10">
    <location>
        <position position="171"/>
    </location>
</feature>
<accession>A0A1H8YV69</accession>
<feature type="domain" description="Peptidase M20 dimerisation" evidence="12">
    <location>
        <begin position="203"/>
        <end position="304"/>
    </location>
</feature>
<dbReference type="EC" id="3.4.11.4" evidence="9"/>
<dbReference type="NCBIfam" id="NF009920">
    <property type="entry name" value="PRK13381.1"/>
    <property type="match status" value="1"/>
</dbReference>
<keyword evidence="7 11" id="KW-0862">Zinc</keyword>
<dbReference type="CDD" id="cd03892">
    <property type="entry name" value="M20_peptT"/>
    <property type="match status" value="1"/>
</dbReference>
<evidence type="ECO:0000256" key="3">
    <source>
        <dbReference type="ARBA" id="ARBA00022438"/>
    </source>
</evidence>
<keyword evidence="3 13" id="KW-0031">Aminopeptidase</keyword>
<keyword evidence="14" id="KW-1185">Reference proteome</keyword>
<dbReference type="PANTHER" id="PTHR42994:SF1">
    <property type="entry name" value="PEPTIDASE T"/>
    <property type="match status" value="1"/>
</dbReference>
<keyword evidence="6" id="KW-0378">Hydrolase</keyword>
<protein>
    <recommendedName>
        <fullName evidence="9">Peptidase T</fullName>
        <ecNumber evidence="9">3.4.11.4</ecNumber>
    </recommendedName>
</protein>
<evidence type="ECO:0000256" key="10">
    <source>
        <dbReference type="PIRSR" id="PIRSR037215-1"/>
    </source>
</evidence>
<evidence type="ECO:0000256" key="5">
    <source>
        <dbReference type="ARBA" id="ARBA00022723"/>
    </source>
</evidence>
<dbReference type="Gene3D" id="3.30.70.360">
    <property type="match status" value="1"/>
</dbReference>
<sequence length="407" mass="45298">MDKNLERFFRYVGVDTQANPAARTCPSSPGQLTLAKMVVEDLKEIGIQDINLDEHGYLFATIPANVEGVPTFGLICHLDTALELGGKCDHPQIVEYSGGDIRLNDQFSISEKEFPQLKNVLGHTLITTDGTSLLGADNKAGIVILLAVAEHLLRHPEIPHGDIRLAITPDEEIGRGPERFNVEKFAADFAYTVDGGAIGGMEYENFNAASAHISIQGKSVHPGSAKNILINALRVALEIESMLPVEQKPEYTENYEGFFMLDIIQGSVDSAEMDYIIRDHDLNKFKAKKDFLQSIVDFLNNKYGDIIELEFEDSYYNMREKIEPMMGIIDMLAQSMRDVGVEPDIKPIRGGSDGAQLSYMGLPCPNMFTGGYNFHGRYEFLSVDEMNKAIEVIIKLAENNVHWPHKI</sequence>
<dbReference type="InterPro" id="IPR002933">
    <property type="entry name" value="Peptidase_M20"/>
</dbReference>
<feature type="binding site" evidence="11">
    <location>
        <position position="77"/>
    </location>
    <ligand>
        <name>Zn(2+)</name>
        <dbReference type="ChEBI" id="CHEBI:29105"/>
        <label>1</label>
    </ligand>
</feature>
<feature type="binding site" evidence="11">
    <location>
        <position position="137"/>
    </location>
    <ligand>
        <name>Zn(2+)</name>
        <dbReference type="ChEBI" id="CHEBI:29105"/>
        <label>2</label>
    </ligand>
</feature>
<dbReference type="GO" id="GO:0045148">
    <property type="term" value="F:tripeptide aminopeptidase activity"/>
    <property type="evidence" value="ECO:0007669"/>
    <property type="project" value="UniProtKB-UniRule"/>
</dbReference>
<evidence type="ECO:0000256" key="8">
    <source>
        <dbReference type="ARBA" id="ARBA00023049"/>
    </source>
</evidence>
<dbReference type="OrthoDB" id="9804934at2"/>